<dbReference type="RefSeq" id="XP_002678950.1">
    <property type="nucleotide sequence ID" value="XM_002678904.1"/>
</dbReference>
<dbReference type="InParanoid" id="D2V9V5"/>
<keyword evidence="3" id="KW-1185">Reference proteome</keyword>
<evidence type="ECO:0000313" key="2">
    <source>
        <dbReference type="EMBL" id="EFC46206.1"/>
    </source>
</evidence>
<evidence type="ECO:0000256" key="1">
    <source>
        <dbReference type="SAM" id="MobiDB-lite"/>
    </source>
</evidence>
<evidence type="ECO:0000313" key="3">
    <source>
        <dbReference type="Proteomes" id="UP000006671"/>
    </source>
</evidence>
<dbReference type="VEuPathDB" id="AmoebaDB:NAEGRDRAFT_57569"/>
<dbReference type="GeneID" id="8859542"/>
<dbReference type="EMBL" id="GG738859">
    <property type="protein sequence ID" value="EFC46206.1"/>
    <property type="molecule type" value="Genomic_DNA"/>
</dbReference>
<dbReference type="KEGG" id="ngr:NAEGRDRAFT_57569"/>
<proteinExistence type="predicted"/>
<dbReference type="Proteomes" id="UP000006671">
    <property type="component" value="Unassembled WGS sequence"/>
</dbReference>
<feature type="compositionally biased region" description="Polar residues" evidence="1">
    <location>
        <begin position="230"/>
        <end position="251"/>
    </location>
</feature>
<dbReference type="OrthoDB" id="10627115at2759"/>
<feature type="compositionally biased region" description="Low complexity" evidence="1">
    <location>
        <begin position="208"/>
        <end position="226"/>
    </location>
</feature>
<feature type="region of interest" description="Disordered" evidence="1">
    <location>
        <begin position="208"/>
        <end position="251"/>
    </location>
</feature>
<gene>
    <name evidence="2" type="ORF">NAEGRDRAFT_57569</name>
</gene>
<name>D2V9V5_NAEGR</name>
<reference evidence="2 3" key="1">
    <citation type="journal article" date="2010" name="Cell">
        <title>The genome of Naegleria gruberi illuminates early eukaryotic versatility.</title>
        <authorList>
            <person name="Fritz-Laylin L.K."/>
            <person name="Prochnik S.E."/>
            <person name="Ginger M.L."/>
            <person name="Dacks J.B."/>
            <person name="Carpenter M.L."/>
            <person name="Field M.C."/>
            <person name="Kuo A."/>
            <person name="Paredez A."/>
            <person name="Chapman J."/>
            <person name="Pham J."/>
            <person name="Shu S."/>
            <person name="Neupane R."/>
            <person name="Cipriano M."/>
            <person name="Mancuso J."/>
            <person name="Tu H."/>
            <person name="Salamov A."/>
            <person name="Lindquist E."/>
            <person name="Shapiro H."/>
            <person name="Lucas S."/>
            <person name="Grigoriev I.V."/>
            <person name="Cande W.Z."/>
            <person name="Fulton C."/>
            <person name="Rokhsar D.S."/>
            <person name="Dawson S.C."/>
        </authorList>
    </citation>
    <scope>NUCLEOTIDE SEQUENCE [LARGE SCALE GENOMIC DNA]</scope>
    <source>
        <strain evidence="2 3">NEG-M</strain>
    </source>
</reference>
<dbReference type="AlphaFoldDB" id="D2V9V5"/>
<sequence>MGGRYKVISYKEPGGNPYVKSEADALQVTQTCYLDSINPKGAQYRSQVVVHYDTKMEKILYLHNNSVDIKPVEKAMKEAKTGKDCLIALKKDLGDFHVVVQAIRFAVTGKIKDPNAPKKSADNHHNRTLKMNHLESDIVLLDSSNSSHFMCDNCSTTTTRQYKYYDDGLYEQEQTHLTLIPNNIDTSNLTIDITQTMIIHSLQNIKISNNSSNESNNNSTLKTSSEVPQGDQSKTTKQNPPSSTNQQNTNECTIIDLEQSPNFNDTMIEDDDNFEYNDELNFLISNFDLKDKQNKFMPYIY</sequence>
<protein>
    <submittedName>
        <fullName evidence="2">Uncharacterized protein</fullName>
    </submittedName>
</protein>
<accession>D2V9V5</accession>
<organism evidence="3">
    <name type="scientific">Naegleria gruberi</name>
    <name type="common">Amoeba</name>
    <dbReference type="NCBI Taxonomy" id="5762"/>
    <lineage>
        <taxon>Eukaryota</taxon>
        <taxon>Discoba</taxon>
        <taxon>Heterolobosea</taxon>
        <taxon>Tetramitia</taxon>
        <taxon>Eutetramitia</taxon>
        <taxon>Vahlkampfiidae</taxon>
        <taxon>Naegleria</taxon>
    </lineage>
</organism>